<sequence length="62" mass="7105">MTVMFYLSHVVHVDPDWNTVIVWGDFLPGLYGLLFMYIRLATGSLLLPIILHGWINVVGYLI</sequence>
<name>A0ABS7XS79_9FLAO</name>
<keyword evidence="2" id="KW-0645">Protease</keyword>
<accession>A0ABS7XS79</accession>
<dbReference type="EMBL" id="JAIUJR010000002">
    <property type="protein sequence ID" value="MCA0131711.1"/>
    <property type="molecule type" value="Genomic_DNA"/>
</dbReference>
<gene>
    <name evidence="2" type="ORF">LBU54_03885</name>
</gene>
<dbReference type="Pfam" id="PF02517">
    <property type="entry name" value="Rce1-like"/>
    <property type="match status" value="1"/>
</dbReference>
<reference evidence="3" key="1">
    <citation type="submission" date="2023-07" db="EMBL/GenBank/DDBJ databases">
        <authorList>
            <person name="Yue Y."/>
        </authorList>
    </citation>
    <scope>NUCLEOTIDE SEQUENCE [LARGE SCALE GENOMIC DNA]</scope>
    <source>
        <strain evidence="3">D23</strain>
    </source>
</reference>
<dbReference type="EC" id="3.4.24.-" evidence="2"/>
<feature type="domain" description="CAAX prenyl protease 2/Lysostaphin resistance protein A-like" evidence="1">
    <location>
        <begin position="2"/>
        <end position="58"/>
    </location>
</feature>
<organism evidence="2 3">
    <name type="scientific">Winogradskyella alexanderae</name>
    <dbReference type="NCBI Taxonomy" id="2877123"/>
    <lineage>
        <taxon>Bacteria</taxon>
        <taxon>Pseudomonadati</taxon>
        <taxon>Bacteroidota</taxon>
        <taxon>Flavobacteriia</taxon>
        <taxon>Flavobacteriales</taxon>
        <taxon>Flavobacteriaceae</taxon>
        <taxon>Winogradskyella</taxon>
    </lineage>
</organism>
<keyword evidence="3" id="KW-1185">Reference proteome</keyword>
<dbReference type="Proteomes" id="UP001198901">
    <property type="component" value="Unassembled WGS sequence"/>
</dbReference>
<keyword evidence="2" id="KW-0378">Hydrolase</keyword>
<evidence type="ECO:0000313" key="3">
    <source>
        <dbReference type="Proteomes" id="UP001198901"/>
    </source>
</evidence>
<comment type="caution">
    <text evidence="2">The sequence shown here is derived from an EMBL/GenBank/DDBJ whole genome shotgun (WGS) entry which is preliminary data.</text>
</comment>
<protein>
    <submittedName>
        <fullName evidence="2">CPBP family intramembrane metalloprotease</fullName>
        <ecNumber evidence="2">3.4.24.-</ecNumber>
    </submittedName>
</protein>
<dbReference type="GO" id="GO:0008237">
    <property type="term" value="F:metallopeptidase activity"/>
    <property type="evidence" value="ECO:0007669"/>
    <property type="project" value="UniProtKB-KW"/>
</dbReference>
<evidence type="ECO:0000313" key="2">
    <source>
        <dbReference type="EMBL" id="MCA0131711.1"/>
    </source>
</evidence>
<keyword evidence="2" id="KW-0482">Metalloprotease</keyword>
<evidence type="ECO:0000259" key="1">
    <source>
        <dbReference type="Pfam" id="PF02517"/>
    </source>
</evidence>
<proteinExistence type="predicted"/>
<dbReference type="InterPro" id="IPR003675">
    <property type="entry name" value="Rce1/LyrA-like_dom"/>
</dbReference>